<comment type="caution">
    <text evidence="1">The sequence shown here is derived from an EMBL/GenBank/DDBJ whole genome shotgun (WGS) entry which is preliminary data.</text>
</comment>
<dbReference type="RefSeq" id="WP_196079086.1">
    <property type="nucleotide sequence ID" value="NZ_JADPVI010000001.1"/>
</dbReference>
<gene>
    <name evidence="1" type="ORF">IV494_05230</name>
</gene>
<keyword evidence="2" id="KW-1185">Reference proteome</keyword>
<dbReference type="EMBL" id="JADPVI010000001">
    <property type="protein sequence ID" value="MBF8456579.1"/>
    <property type="molecule type" value="Genomic_DNA"/>
</dbReference>
<evidence type="ECO:0000313" key="2">
    <source>
        <dbReference type="Proteomes" id="UP000660070"/>
    </source>
</evidence>
<organism evidence="1 2">
    <name type="scientific">Kaistella gelatinilytica</name>
    <dbReference type="NCBI Taxonomy" id="2787636"/>
    <lineage>
        <taxon>Bacteria</taxon>
        <taxon>Pseudomonadati</taxon>
        <taxon>Bacteroidota</taxon>
        <taxon>Flavobacteriia</taxon>
        <taxon>Flavobacteriales</taxon>
        <taxon>Weeksellaceae</taxon>
        <taxon>Chryseobacterium group</taxon>
        <taxon>Kaistella</taxon>
    </lineage>
</organism>
<name>A0ABS0FA33_9FLAO</name>
<dbReference type="Proteomes" id="UP000660070">
    <property type="component" value="Unassembled WGS sequence"/>
</dbReference>
<protein>
    <submittedName>
        <fullName evidence="1">Uncharacterized protein</fullName>
    </submittedName>
</protein>
<sequence length="97" mass="10986">MKKIIITTAMLFGTTLIYAQKKDAVKSSKEQIVSNEDPHNPLVNGIPYDQYKAKVQTEETQRVAKEASAKIQRKEFLEKEAKINIPPNTNTAEKPKK</sequence>
<reference evidence="1 2" key="1">
    <citation type="submission" date="2020-11" db="EMBL/GenBank/DDBJ databases">
        <title>Kaistella gelatinilytica sp. nov., a flavobacterium isolated from Antarctic Soil.</title>
        <authorList>
            <person name="Li J."/>
        </authorList>
    </citation>
    <scope>NUCLEOTIDE SEQUENCE [LARGE SCALE GENOMIC DNA]</scope>
    <source>
        <strain evidence="1 2">G5-32</strain>
    </source>
</reference>
<accession>A0ABS0FA33</accession>
<evidence type="ECO:0000313" key="1">
    <source>
        <dbReference type="EMBL" id="MBF8456579.1"/>
    </source>
</evidence>
<proteinExistence type="predicted"/>